<dbReference type="InterPro" id="IPR036047">
    <property type="entry name" value="F-box-like_dom_sf"/>
</dbReference>
<evidence type="ECO:0008006" key="3">
    <source>
        <dbReference type="Google" id="ProtNLM"/>
    </source>
</evidence>
<evidence type="ECO:0000313" key="1">
    <source>
        <dbReference type="EMBL" id="KAG0280017.1"/>
    </source>
</evidence>
<proteinExistence type="predicted"/>
<dbReference type="EMBL" id="JAAAIM010001297">
    <property type="protein sequence ID" value="KAG0280017.1"/>
    <property type="molecule type" value="Genomic_DNA"/>
</dbReference>
<keyword evidence="2" id="KW-1185">Reference proteome</keyword>
<comment type="caution">
    <text evidence="1">The sequence shown here is derived from an EMBL/GenBank/DDBJ whole genome shotgun (WGS) entry which is preliminary data.</text>
</comment>
<name>A0ABQ7JM30_9FUNG</name>
<dbReference type="Proteomes" id="UP001194696">
    <property type="component" value="Unassembled WGS sequence"/>
</dbReference>
<dbReference type="SUPFAM" id="SSF52047">
    <property type="entry name" value="RNI-like"/>
    <property type="match status" value="1"/>
</dbReference>
<reference evidence="1 2" key="1">
    <citation type="journal article" date="2020" name="Fungal Divers.">
        <title>Resolving the Mortierellaceae phylogeny through synthesis of multi-gene phylogenetics and phylogenomics.</title>
        <authorList>
            <person name="Vandepol N."/>
            <person name="Liber J."/>
            <person name="Desiro A."/>
            <person name="Na H."/>
            <person name="Kennedy M."/>
            <person name="Barry K."/>
            <person name="Grigoriev I.V."/>
            <person name="Miller A.N."/>
            <person name="O'Donnell K."/>
            <person name="Stajich J.E."/>
            <person name="Bonito G."/>
        </authorList>
    </citation>
    <scope>NUCLEOTIDE SEQUENCE [LARGE SCALE GENOMIC DNA]</scope>
    <source>
        <strain evidence="1 2">AD045</strain>
    </source>
</reference>
<gene>
    <name evidence="1" type="ORF">BGZ96_001711</name>
</gene>
<evidence type="ECO:0000313" key="2">
    <source>
        <dbReference type="Proteomes" id="UP001194696"/>
    </source>
</evidence>
<dbReference type="Gene3D" id="3.80.10.10">
    <property type="entry name" value="Ribonuclease Inhibitor"/>
    <property type="match status" value="1"/>
</dbReference>
<dbReference type="SUPFAM" id="SSF81383">
    <property type="entry name" value="F-box domain"/>
    <property type="match status" value="1"/>
</dbReference>
<organism evidence="1 2">
    <name type="scientific">Linnemannia gamsii</name>
    <dbReference type="NCBI Taxonomy" id="64522"/>
    <lineage>
        <taxon>Eukaryota</taxon>
        <taxon>Fungi</taxon>
        <taxon>Fungi incertae sedis</taxon>
        <taxon>Mucoromycota</taxon>
        <taxon>Mortierellomycotina</taxon>
        <taxon>Mortierellomycetes</taxon>
        <taxon>Mortierellales</taxon>
        <taxon>Mortierellaceae</taxon>
        <taxon>Linnemannia</taxon>
    </lineage>
</organism>
<dbReference type="InterPro" id="IPR032675">
    <property type="entry name" value="LRR_dom_sf"/>
</dbReference>
<sequence>MYKATFSSLPPECISLVGLYLDRSDLYNCVTLNKDWLCFFTPHLWRHVQIHCPREPSRRTFLTEPTLEQRDEWFQRLKRSTEAGGLDRNGHYVHTFDCEHYEAVELLAARGEACRGIRVLKLGSYPDPDSSLLKLRKFAYVPPLDLLPLIRILKRNVRLRHLRLVGRMLDERNYDFYQLLEDIPGSILCLELKDWNPIKGNRKYDRDLRAKEYESGAISDLDLEERDVQGETRFPLLKELGFCDYAFDFNERTTYYILKNTPNLETLCLRDTYQPIPLKPVSRLLARYCPRIMHLHLRHWLDCLDDELAELLDSSKAGWRTLDLPATRSIKDEDEFGPLSTAAIMKHGSTLETLRLDYSQKFSNLIARGPFRMAGVR</sequence>
<accession>A0ABQ7JM30</accession>
<protein>
    <recommendedName>
        <fullName evidence="3">F-box domain-containing protein</fullName>
    </recommendedName>
</protein>